<dbReference type="PANTHER" id="PTHR30536">
    <property type="entry name" value="ALTRONATE/GALACTARATE DEHYDRATASE"/>
    <property type="match status" value="1"/>
</dbReference>
<comment type="caution">
    <text evidence="5">The sequence shown here is derived from an EMBL/GenBank/DDBJ whole genome shotgun (WGS) entry which is preliminary data.</text>
</comment>
<dbReference type="InterPro" id="IPR048332">
    <property type="entry name" value="GD_AH_C"/>
</dbReference>
<dbReference type="PANTHER" id="PTHR30536:SF5">
    <property type="entry name" value="ALTRONATE DEHYDRATASE"/>
    <property type="match status" value="1"/>
</dbReference>
<accession>A0A7W6HE98</accession>
<evidence type="ECO:0000256" key="2">
    <source>
        <dbReference type="ARBA" id="ARBA00023239"/>
    </source>
</evidence>
<evidence type="ECO:0000259" key="3">
    <source>
        <dbReference type="Pfam" id="PF04295"/>
    </source>
</evidence>
<evidence type="ECO:0000313" key="6">
    <source>
        <dbReference type="Proteomes" id="UP000588647"/>
    </source>
</evidence>
<dbReference type="Pfam" id="PF04295">
    <property type="entry name" value="GD_AH_second"/>
    <property type="match status" value="1"/>
</dbReference>
<reference evidence="5 6" key="1">
    <citation type="submission" date="2020-08" db="EMBL/GenBank/DDBJ databases">
        <title>Genomic Encyclopedia of Type Strains, Phase IV (KMG-IV): sequencing the most valuable type-strain genomes for metagenomic binning, comparative biology and taxonomic classification.</title>
        <authorList>
            <person name="Goeker M."/>
        </authorList>
    </citation>
    <scope>NUCLEOTIDE SEQUENCE [LARGE SCALE GENOMIC DNA]</scope>
    <source>
        <strain evidence="5 6">DSM 103570</strain>
    </source>
</reference>
<dbReference type="AlphaFoldDB" id="A0A7W6HE98"/>
<evidence type="ECO:0000313" key="5">
    <source>
        <dbReference type="EMBL" id="MBB4003551.1"/>
    </source>
</evidence>
<dbReference type="EC" id="4.4.1.24" evidence="5"/>
<dbReference type="EMBL" id="JACIEM010000003">
    <property type="protein sequence ID" value="MBB4003551.1"/>
    <property type="molecule type" value="Genomic_DNA"/>
</dbReference>
<dbReference type="InterPro" id="IPR007392">
    <property type="entry name" value="GD_AH_second"/>
</dbReference>
<evidence type="ECO:0000256" key="1">
    <source>
        <dbReference type="ARBA" id="ARBA00010986"/>
    </source>
</evidence>
<dbReference type="GO" id="GO:0019698">
    <property type="term" value="P:D-galacturonate catabolic process"/>
    <property type="evidence" value="ECO:0007669"/>
    <property type="project" value="TreeGrafter"/>
</dbReference>
<dbReference type="Proteomes" id="UP000588647">
    <property type="component" value="Unassembled WGS sequence"/>
</dbReference>
<comment type="similarity">
    <text evidence="1">Belongs to the UxaA family.</text>
</comment>
<dbReference type="Pfam" id="PF20629">
    <property type="entry name" value="GD_AH_C"/>
    <property type="match status" value="1"/>
</dbReference>
<sequence length="392" mass="42486">MPINTNRKFQGYRRENGRVGVRNHVVILPVDDISNACCEAVANNIKGTLALPHAYGRLQFGADLDLHFRTMIGTGSNPNVAACIVVGIEPGWTQKIADGIAATGKPVAAFSIEQNGDLKTIMDVSRKAKEFVQWATEVPRVECDVSELWVSTKCGESDTTTGLGSCPTVGNMYDKLIPEGIYGVFGETSEITGAEHICKERAADAETGERWYKMWKAYQDDVIFAHATDDLSESQPTKGNIEGGLSTIEEKALGNLEKIGRECRYIDILEPAEAPAKGNGLYFMDTSSAAAECVTLMAAAGYVIHTFPTGQGNVIGNPIIPVIKITANPRTVRTMSEHVDVDVSGILRRDMTIDQAGDALIENIMRTANGRVTAAEALGHREFVMTKLYRSA</sequence>
<feature type="domain" description="D-galactarate/Altronate dehydratase C-terminal" evidence="4">
    <location>
        <begin position="145"/>
        <end position="389"/>
    </location>
</feature>
<dbReference type="GO" id="GO:0034010">
    <property type="term" value="F:sulfolactate sulfo-lyase activity"/>
    <property type="evidence" value="ECO:0007669"/>
    <property type="project" value="UniProtKB-EC"/>
</dbReference>
<evidence type="ECO:0000259" key="4">
    <source>
        <dbReference type="Pfam" id="PF20629"/>
    </source>
</evidence>
<organism evidence="5 6">
    <name type="scientific">Aurantimonas endophytica</name>
    <dbReference type="NCBI Taxonomy" id="1522175"/>
    <lineage>
        <taxon>Bacteria</taxon>
        <taxon>Pseudomonadati</taxon>
        <taxon>Pseudomonadota</taxon>
        <taxon>Alphaproteobacteria</taxon>
        <taxon>Hyphomicrobiales</taxon>
        <taxon>Aurantimonadaceae</taxon>
        <taxon>Aurantimonas</taxon>
    </lineage>
</organism>
<feature type="domain" description="D-galactarate/Altronate dehydratase second" evidence="3">
    <location>
        <begin position="11"/>
        <end position="135"/>
    </location>
</feature>
<dbReference type="RefSeq" id="WP_183208663.1">
    <property type="nucleotide sequence ID" value="NZ_JAAAMM010000003.1"/>
</dbReference>
<proteinExistence type="inferred from homology"/>
<keyword evidence="6" id="KW-1185">Reference proteome</keyword>
<gene>
    <name evidence="5" type="ORF">GGR03_002632</name>
</gene>
<protein>
    <submittedName>
        <fullName evidence="5">(2R)-sulfolactate sulfo-lyase subunit beta</fullName>
        <ecNumber evidence="5">4.4.1.24</ecNumber>
    </submittedName>
</protein>
<keyword evidence="2 5" id="KW-0456">Lyase</keyword>
<name>A0A7W6HE98_9HYPH</name>
<dbReference type="InterPro" id="IPR052172">
    <property type="entry name" value="UxaA_altronate/galactarate_dh"/>
</dbReference>